<comment type="subcellular location">
    <subcellularLocation>
        <location evidence="1 7">Cell outer membrane</location>
        <topology evidence="1 7">Multi-pass membrane protein</topology>
    </subcellularLocation>
</comment>
<dbReference type="Gene3D" id="2.40.170.20">
    <property type="entry name" value="TonB-dependent receptor, beta-barrel domain"/>
    <property type="match status" value="1"/>
</dbReference>
<dbReference type="InterPro" id="IPR037066">
    <property type="entry name" value="Plug_dom_sf"/>
</dbReference>
<evidence type="ECO:0000256" key="2">
    <source>
        <dbReference type="ARBA" id="ARBA00022448"/>
    </source>
</evidence>
<evidence type="ECO:0000256" key="1">
    <source>
        <dbReference type="ARBA" id="ARBA00004571"/>
    </source>
</evidence>
<accession>A0ABW6B3C1</accession>
<dbReference type="NCBIfam" id="TIGR04057">
    <property type="entry name" value="SusC_RagA_signa"/>
    <property type="match status" value="1"/>
</dbReference>
<protein>
    <submittedName>
        <fullName evidence="9">TonB-dependent receptor</fullName>
    </submittedName>
</protein>
<dbReference type="InterPro" id="IPR023997">
    <property type="entry name" value="TonB-dep_OMP_SusC/RagA_CS"/>
</dbReference>
<dbReference type="Gene3D" id="3.55.50.30">
    <property type="match status" value="1"/>
</dbReference>
<dbReference type="InterPro" id="IPR011662">
    <property type="entry name" value="Secretin/TonB_short_N"/>
</dbReference>
<evidence type="ECO:0000313" key="10">
    <source>
        <dbReference type="Proteomes" id="UP001597560"/>
    </source>
</evidence>
<dbReference type="Pfam" id="PF07715">
    <property type="entry name" value="Plug"/>
    <property type="match status" value="1"/>
</dbReference>
<dbReference type="InterPro" id="IPR023996">
    <property type="entry name" value="TonB-dep_OMP_SusC/RagA"/>
</dbReference>
<reference evidence="10" key="1">
    <citation type="journal article" date="2019" name="Int. J. Syst. Evol. Microbiol.">
        <title>The Global Catalogue of Microorganisms (GCM) 10K type strain sequencing project: providing services to taxonomists for standard genome sequencing and annotation.</title>
        <authorList>
            <consortium name="The Broad Institute Genomics Platform"/>
            <consortium name="The Broad Institute Genome Sequencing Center for Infectious Disease"/>
            <person name="Wu L."/>
            <person name="Ma J."/>
        </authorList>
    </citation>
    <scope>NUCLEOTIDE SEQUENCE [LARGE SCALE GENOMIC DNA]</scope>
    <source>
        <strain evidence="10">KCTC 23098</strain>
    </source>
</reference>
<proteinExistence type="inferred from homology"/>
<dbReference type="Proteomes" id="UP001597560">
    <property type="component" value="Unassembled WGS sequence"/>
</dbReference>
<dbReference type="InterPro" id="IPR008969">
    <property type="entry name" value="CarboxyPept-like_regulatory"/>
</dbReference>
<comment type="caution">
    <text evidence="9">The sequence shown here is derived from an EMBL/GenBank/DDBJ whole genome shotgun (WGS) entry which is preliminary data.</text>
</comment>
<dbReference type="Gene3D" id="2.60.40.1120">
    <property type="entry name" value="Carboxypeptidase-like, regulatory domain"/>
    <property type="match status" value="1"/>
</dbReference>
<dbReference type="InterPro" id="IPR036942">
    <property type="entry name" value="Beta-barrel_TonB_sf"/>
</dbReference>
<dbReference type="EMBL" id="JBHUPA010000007">
    <property type="protein sequence ID" value="MFD2962964.1"/>
    <property type="molecule type" value="Genomic_DNA"/>
</dbReference>
<dbReference type="InterPro" id="IPR039426">
    <property type="entry name" value="TonB-dep_rcpt-like"/>
</dbReference>
<dbReference type="SUPFAM" id="SSF49464">
    <property type="entry name" value="Carboxypeptidase regulatory domain-like"/>
    <property type="match status" value="1"/>
</dbReference>
<evidence type="ECO:0000256" key="4">
    <source>
        <dbReference type="ARBA" id="ARBA00022692"/>
    </source>
</evidence>
<dbReference type="SUPFAM" id="SSF56935">
    <property type="entry name" value="Porins"/>
    <property type="match status" value="1"/>
</dbReference>
<gene>
    <name evidence="9" type="ORF">ACFS6J_14285</name>
</gene>
<keyword evidence="10" id="KW-1185">Reference proteome</keyword>
<dbReference type="SMART" id="SM00965">
    <property type="entry name" value="STN"/>
    <property type="match status" value="1"/>
</dbReference>
<comment type="similarity">
    <text evidence="7">Belongs to the TonB-dependent receptor family.</text>
</comment>
<dbReference type="NCBIfam" id="TIGR04056">
    <property type="entry name" value="OMP_RagA_SusC"/>
    <property type="match status" value="1"/>
</dbReference>
<evidence type="ECO:0000313" key="9">
    <source>
        <dbReference type="EMBL" id="MFD2962964.1"/>
    </source>
</evidence>
<keyword evidence="3 7" id="KW-1134">Transmembrane beta strand</keyword>
<dbReference type="Gene3D" id="2.170.130.10">
    <property type="entry name" value="TonB-dependent receptor, plug domain"/>
    <property type="match status" value="1"/>
</dbReference>
<dbReference type="PROSITE" id="PS52016">
    <property type="entry name" value="TONB_DEPENDENT_REC_3"/>
    <property type="match status" value="1"/>
</dbReference>
<sequence length="1161" mass="131193">MEVKNNNLPISFPYFSIRRMSILLIIMLLAVSPHSFAREVDDYAQTRRLNLSFKAVNLQRVLQEIEKQSEFLFFYQSEDIDVSIKITIERKDATIHQVLEDLRKQTKLKYTIQKKHIIITDEGREKEKISNPLASSSFNDKETITGWVQDTLGNRIMGVSIFLKGSQTTTSTDEQGRFFFKAPSKGVLKVSYVGYLSKEVNFDNDSPLTIILNERIENLDEIIVVAYGEQKESIKLSAVSHISGVELNKSNAANLSNTIAGRLAGVSIRPISGKPGEDNPTFYIRGVATTGNKSPLIVIDGIIRDNINQVNMNDIESVSILKDATAIAPYGLGGANGVMLITTKSGKEGKAKLTLNSYFGIQRPTVIPQMLNAQDYMRLRNEAYLNDNNHQIPTGGALPFSEQLIADYQQLHATNPDEYPNSNYINEMVKLNTPIESYSAQVSGGSPQTNYYLGVGYFNQKGMYDNLYYRRYSINSKVDFQVFKDTRLLLSMNGTVENRNAGPSPIGISYTPIHSLYYSNGLWGESGGKSPLGELNSGSYDRFNNNTLLLSVGLEQKLPFIKGLRAKAVLSYDPNFQYRKTWTKPYYYYLFDSRAETNRFTRTVNGQEITSLRQQDDKNDRYTGQFYLNYNRSFGKHEIGGLAVFEARDTRNRWIMAARRGFQLELDELNFGPSDKIQFDNAGSSSRATQTGLVYRFNYSYSQKYLMEASGRYDGHSFFAPGRRWAFFPAFSFGWRISEESFLKNKTNWLNDLKIRGSWGKAGNLTPNAFQYLSVYNLINNAYLFGDSFVQGSEMRREPNPSITWEVSRSSNIGIDATLFNGRISVAADVFQQKRSGMLLSPNVTVPVEYGLALAEENAGVMTNRGVEFELGGKHSFANGLALNVNANFSYAKNRMDQVYESLDTYNNTHRRRTGRPWLTPFGYKAVGLFSTADDKNGDGIINANDGYYIDQFGAILYPGDVKYADLSGPNGQPDGKIDSWDETVVGYAPYPRITYGFTLGASWKGFDLSAFFQGAAQASINIQGYQTIPFRLNNANVSYEYFNNYWRPDRQNAIYPRISQAPAQKNTTNLQYSNGFGPYSSSFWMRNTNYLRLKNLVIGYTLPKKLTQKAGISALRFYLSGDNIFTWSSLNFMDPETNYESREESYPLQKNYTVGMNISF</sequence>
<keyword evidence="9" id="KW-0675">Receptor</keyword>
<dbReference type="InterPro" id="IPR012910">
    <property type="entry name" value="Plug_dom"/>
</dbReference>
<keyword evidence="5 7" id="KW-0472">Membrane</keyword>
<evidence type="ECO:0000256" key="7">
    <source>
        <dbReference type="PROSITE-ProRule" id="PRU01360"/>
    </source>
</evidence>
<feature type="domain" description="Secretin/TonB short N-terminal" evidence="8">
    <location>
        <begin position="71"/>
        <end position="122"/>
    </location>
</feature>
<organism evidence="9 10">
    <name type="scientific">Olivibacter jilunii</name>
    <dbReference type="NCBI Taxonomy" id="985016"/>
    <lineage>
        <taxon>Bacteria</taxon>
        <taxon>Pseudomonadati</taxon>
        <taxon>Bacteroidota</taxon>
        <taxon>Sphingobacteriia</taxon>
        <taxon>Sphingobacteriales</taxon>
        <taxon>Sphingobacteriaceae</taxon>
        <taxon>Olivibacter</taxon>
    </lineage>
</organism>
<evidence type="ECO:0000259" key="8">
    <source>
        <dbReference type="SMART" id="SM00965"/>
    </source>
</evidence>
<evidence type="ECO:0000256" key="3">
    <source>
        <dbReference type="ARBA" id="ARBA00022452"/>
    </source>
</evidence>
<evidence type="ECO:0000256" key="5">
    <source>
        <dbReference type="ARBA" id="ARBA00023136"/>
    </source>
</evidence>
<keyword evidence="4 7" id="KW-0812">Transmembrane</keyword>
<keyword evidence="6 7" id="KW-0998">Cell outer membrane</keyword>
<evidence type="ECO:0000256" key="6">
    <source>
        <dbReference type="ARBA" id="ARBA00023237"/>
    </source>
</evidence>
<dbReference type="Pfam" id="PF13715">
    <property type="entry name" value="CarbopepD_reg_2"/>
    <property type="match status" value="1"/>
</dbReference>
<keyword evidence="2 7" id="KW-0813">Transport</keyword>
<dbReference type="RefSeq" id="WP_377611242.1">
    <property type="nucleotide sequence ID" value="NZ_JBHUPA010000007.1"/>
</dbReference>
<name>A0ABW6B3C1_9SPHI</name>